<feature type="region of interest" description="Disordered" evidence="5">
    <location>
        <begin position="912"/>
        <end position="972"/>
    </location>
</feature>
<feature type="region of interest" description="Disordered" evidence="5">
    <location>
        <begin position="347"/>
        <end position="394"/>
    </location>
</feature>
<evidence type="ECO:0000259" key="7">
    <source>
        <dbReference type="Pfam" id="PF20652"/>
    </source>
</evidence>
<dbReference type="PANTHER" id="PTHR14146">
    <property type="entry name" value="EXOCYST COMPLEX COMPONENT 4"/>
    <property type="match status" value="1"/>
</dbReference>
<feature type="domain" description="Exocyst complex component Sec8 middle helical bundle" evidence="7">
    <location>
        <begin position="394"/>
        <end position="629"/>
    </location>
</feature>
<dbReference type="OrthoDB" id="272977at2759"/>
<feature type="region of interest" description="Disordered" evidence="5">
    <location>
        <begin position="1"/>
        <end position="67"/>
    </location>
</feature>
<dbReference type="AlphaFoldDB" id="A0A0L0SS56"/>
<proteinExistence type="inferred from homology"/>
<reference evidence="8 9" key="1">
    <citation type="submission" date="2009-11" db="EMBL/GenBank/DDBJ databases">
        <title>Annotation of Allomyces macrogynus ATCC 38327.</title>
        <authorList>
            <consortium name="The Broad Institute Genome Sequencing Platform"/>
            <person name="Russ C."/>
            <person name="Cuomo C."/>
            <person name="Burger G."/>
            <person name="Gray M.W."/>
            <person name="Holland P.W.H."/>
            <person name="King N."/>
            <person name="Lang F.B.F."/>
            <person name="Roger A.J."/>
            <person name="Ruiz-Trillo I."/>
            <person name="Young S.K."/>
            <person name="Zeng Q."/>
            <person name="Gargeya S."/>
            <person name="Fitzgerald M."/>
            <person name="Haas B."/>
            <person name="Abouelleil A."/>
            <person name="Alvarado L."/>
            <person name="Arachchi H.M."/>
            <person name="Berlin A."/>
            <person name="Chapman S.B."/>
            <person name="Gearin G."/>
            <person name="Goldberg J."/>
            <person name="Griggs A."/>
            <person name="Gujja S."/>
            <person name="Hansen M."/>
            <person name="Heiman D."/>
            <person name="Howarth C."/>
            <person name="Larimer J."/>
            <person name="Lui A."/>
            <person name="MacDonald P.J.P."/>
            <person name="McCowen C."/>
            <person name="Montmayeur A."/>
            <person name="Murphy C."/>
            <person name="Neiman D."/>
            <person name="Pearson M."/>
            <person name="Priest M."/>
            <person name="Roberts A."/>
            <person name="Saif S."/>
            <person name="Shea T."/>
            <person name="Sisk P."/>
            <person name="Stolte C."/>
            <person name="Sykes S."/>
            <person name="Wortman J."/>
            <person name="Nusbaum C."/>
            <person name="Birren B."/>
        </authorList>
    </citation>
    <scope>NUCLEOTIDE SEQUENCE [LARGE SCALE GENOMIC DNA]</scope>
    <source>
        <strain evidence="8 9">ATCC 38327</strain>
    </source>
</reference>
<dbReference type="InterPro" id="IPR007191">
    <property type="entry name" value="Sec8_exocyst_N"/>
</dbReference>
<dbReference type="eggNOG" id="KOG3691">
    <property type="taxonomic scope" value="Eukaryota"/>
</dbReference>
<dbReference type="PANTHER" id="PTHR14146:SF0">
    <property type="entry name" value="EXOCYST COMPLEX COMPONENT 4"/>
    <property type="match status" value="1"/>
</dbReference>
<dbReference type="GO" id="GO:0006612">
    <property type="term" value="P:protein targeting to membrane"/>
    <property type="evidence" value="ECO:0007669"/>
    <property type="project" value="UniProtKB-UniRule"/>
</dbReference>
<evidence type="ECO:0000256" key="2">
    <source>
        <dbReference type="ARBA" id="ARBA00022483"/>
    </source>
</evidence>
<dbReference type="GO" id="GO:0006893">
    <property type="term" value="P:Golgi to plasma membrane transport"/>
    <property type="evidence" value="ECO:0007669"/>
    <property type="project" value="TreeGrafter"/>
</dbReference>
<feature type="compositionally biased region" description="Basic and acidic residues" evidence="5">
    <location>
        <begin position="384"/>
        <end position="394"/>
    </location>
</feature>
<keyword evidence="1 4" id="KW-0813">Transport</keyword>
<comment type="similarity">
    <text evidence="4">Belongs to the SEC8 family.</text>
</comment>
<gene>
    <name evidence="8" type="ORF">AMAG_10957</name>
</gene>
<dbReference type="EMBL" id="GG745347">
    <property type="protein sequence ID" value="KNE65316.1"/>
    <property type="molecule type" value="Genomic_DNA"/>
</dbReference>
<keyword evidence="3 4" id="KW-0653">Protein transport</keyword>
<protein>
    <recommendedName>
        <fullName evidence="4">Exocyst complex component Sec8</fullName>
    </recommendedName>
</protein>
<dbReference type="STRING" id="578462.A0A0L0SS56"/>
<dbReference type="Pfam" id="PF20652">
    <property type="entry name" value="Sec8_C"/>
    <property type="match status" value="1"/>
</dbReference>
<name>A0A0L0SS56_ALLM3</name>
<evidence type="ECO:0000256" key="1">
    <source>
        <dbReference type="ARBA" id="ARBA00022448"/>
    </source>
</evidence>
<reference evidence="9" key="2">
    <citation type="submission" date="2009-11" db="EMBL/GenBank/DDBJ databases">
        <title>The Genome Sequence of Allomyces macrogynus strain ATCC 38327.</title>
        <authorList>
            <consortium name="The Broad Institute Genome Sequencing Platform"/>
            <person name="Russ C."/>
            <person name="Cuomo C."/>
            <person name="Shea T."/>
            <person name="Young S.K."/>
            <person name="Zeng Q."/>
            <person name="Koehrsen M."/>
            <person name="Haas B."/>
            <person name="Borodovsky M."/>
            <person name="Guigo R."/>
            <person name="Alvarado L."/>
            <person name="Berlin A."/>
            <person name="Borenstein D."/>
            <person name="Chen Z."/>
            <person name="Engels R."/>
            <person name="Freedman E."/>
            <person name="Gellesch M."/>
            <person name="Goldberg J."/>
            <person name="Griggs A."/>
            <person name="Gujja S."/>
            <person name="Heiman D."/>
            <person name="Hepburn T."/>
            <person name="Howarth C."/>
            <person name="Jen D."/>
            <person name="Larson L."/>
            <person name="Lewis B."/>
            <person name="Mehta T."/>
            <person name="Park D."/>
            <person name="Pearson M."/>
            <person name="Roberts A."/>
            <person name="Saif S."/>
            <person name="Shenoy N."/>
            <person name="Sisk P."/>
            <person name="Stolte C."/>
            <person name="Sykes S."/>
            <person name="Walk T."/>
            <person name="White J."/>
            <person name="Yandava C."/>
            <person name="Burger G."/>
            <person name="Gray M.W."/>
            <person name="Holland P.W.H."/>
            <person name="King N."/>
            <person name="Lang F.B.F."/>
            <person name="Roger A.J."/>
            <person name="Ruiz-Trillo I."/>
            <person name="Lander E."/>
            <person name="Nusbaum C."/>
        </authorList>
    </citation>
    <scope>NUCLEOTIDE SEQUENCE [LARGE SCALE GENOMIC DNA]</scope>
    <source>
        <strain evidence="9">ATCC 38327</strain>
    </source>
</reference>
<evidence type="ECO:0000256" key="5">
    <source>
        <dbReference type="SAM" id="MobiDB-lite"/>
    </source>
</evidence>
<dbReference type="InterPro" id="IPR039682">
    <property type="entry name" value="Sec8/EXOC4"/>
</dbReference>
<dbReference type="GO" id="GO:0015031">
    <property type="term" value="P:protein transport"/>
    <property type="evidence" value="ECO:0007669"/>
    <property type="project" value="UniProtKB-KW"/>
</dbReference>
<feature type="compositionally biased region" description="Basic and acidic residues" evidence="5">
    <location>
        <begin position="32"/>
        <end position="41"/>
    </location>
</feature>
<evidence type="ECO:0000313" key="9">
    <source>
        <dbReference type="Proteomes" id="UP000054350"/>
    </source>
</evidence>
<dbReference type="GO" id="GO:0000145">
    <property type="term" value="C:exocyst"/>
    <property type="evidence" value="ECO:0007669"/>
    <property type="project" value="UniProtKB-UniRule"/>
</dbReference>
<keyword evidence="9" id="KW-1185">Reference proteome</keyword>
<feature type="compositionally biased region" description="Polar residues" evidence="5">
    <location>
        <begin position="953"/>
        <end position="965"/>
    </location>
</feature>
<evidence type="ECO:0000256" key="4">
    <source>
        <dbReference type="RuleBase" id="RU367079"/>
    </source>
</evidence>
<evidence type="ECO:0000256" key="3">
    <source>
        <dbReference type="ARBA" id="ARBA00022927"/>
    </source>
</evidence>
<dbReference type="InterPro" id="IPR048630">
    <property type="entry name" value="Sec8_M"/>
</dbReference>
<keyword evidence="2 4" id="KW-0268">Exocytosis</keyword>
<evidence type="ECO:0000259" key="6">
    <source>
        <dbReference type="Pfam" id="PF04048"/>
    </source>
</evidence>
<feature type="region of interest" description="Disordered" evidence="5">
    <location>
        <begin position="302"/>
        <end position="331"/>
    </location>
</feature>
<dbReference type="VEuPathDB" id="FungiDB:AMAG_10957"/>
<feature type="compositionally biased region" description="Low complexity" evidence="5">
    <location>
        <begin position="935"/>
        <end position="952"/>
    </location>
</feature>
<dbReference type="Pfam" id="PF04048">
    <property type="entry name" value="Sec8_N"/>
    <property type="match status" value="1"/>
</dbReference>
<dbReference type="Proteomes" id="UP000054350">
    <property type="component" value="Unassembled WGS sequence"/>
</dbReference>
<dbReference type="GO" id="GO:0090522">
    <property type="term" value="P:vesicle tethering involved in exocytosis"/>
    <property type="evidence" value="ECO:0007669"/>
    <property type="project" value="UniProtKB-UniRule"/>
</dbReference>
<dbReference type="GO" id="GO:0006904">
    <property type="term" value="P:vesicle docking involved in exocytosis"/>
    <property type="evidence" value="ECO:0007669"/>
    <property type="project" value="InterPro"/>
</dbReference>
<organism evidence="8 9">
    <name type="scientific">Allomyces macrogynus (strain ATCC 38327)</name>
    <name type="common">Allomyces javanicus var. macrogynus</name>
    <dbReference type="NCBI Taxonomy" id="578462"/>
    <lineage>
        <taxon>Eukaryota</taxon>
        <taxon>Fungi</taxon>
        <taxon>Fungi incertae sedis</taxon>
        <taxon>Blastocladiomycota</taxon>
        <taxon>Blastocladiomycetes</taxon>
        <taxon>Blastocladiales</taxon>
        <taxon>Blastocladiaceae</taxon>
        <taxon>Allomyces</taxon>
    </lineage>
</organism>
<feature type="domain" description="Exocyst complex component Sec8 N-terminal" evidence="6">
    <location>
        <begin position="71"/>
        <end position="207"/>
    </location>
</feature>
<comment type="function">
    <text evidence="4">Component of the exocyst complex involved in the docking of exocytic vesicles with fusion sites on the plasma membrane.</text>
</comment>
<dbReference type="OMA" id="HMEVRCR"/>
<evidence type="ECO:0000313" key="8">
    <source>
        <dbReference type="EMBL" id="KNE65316.1"/>
    </source>
</evidence>
<accession>A0A0L0SS56</accession>
<sequence length="1225" mass="135077">MSRPAFPRRDQSTGAGAPMQQPGALPPKSQSRSRERIDKYRQRYITPDDASPMPSRRPSNAEDIPLHPRVEDVMAEIRTNWPFMLQDDFQDVPLAMQLLESPGARSVRAFDDVLGRLEPSIDTIVDDYHHSFNFSIQYYSETVEGMNDVQRRLQSMKAMLLQSRDHLQLKEFDLMGLWNKSLVYKEMLRIMDVIEEMRNTPGQIEQLVAGKYYYSAVKTLNNATKTINGPECRRIGALDDVRKQLGLFKESIFESIVNDLSNHVYLKSPYAEDRWTNYAAANGIAYTTSAARASAISTSTLGPAGAIGAGGRRRSMAPPTSAGGPRSSISDSLRDLVATRSPVNGASLNRTAPWADNASTLDGGGGASSDVDVGGGDDDDDDGVLAHEHPDEHPEADSVGFMTLCLEALVALGQLADGLAAVHQRVPRELFELVDKCLEEASDRAKAAAMTAPAISTAEPAPRPTGAKGMVDAHALRDTRAKEARFAALRELTATLCAKLEAVVEGHKLICNLVDAMSRRTAFERAGNRVDALPVYTVEDIAEAVHEEIEHIMVDNIQSRGSTTDLLITDLLPPSAEPGTSCPGGSPALAATVFKFDRSDAYASVSKFYKAQLSNAVSNAAGLAAARTTNAPMAGQEPAAIQSHVPDKYALAQRRRHKALFAEPDAEYITVIYRPVMDFMARLVSLANCESGSQYGQFLDDFLLATYIPSIEAKVQTYVHKYINGPDGFVVGDDQLLQSATSLLSLIQSLCATMWHVPFHKQEYLRMIEDVLSKYLEKCFAKYKTCVSTVADGRVHECVSGVWAQHPDLVHIVTQNTLFRDDAEPNYEMNERFNVQEILLEARLCDDRSFQRSELIFDPKRLELMAALRESLKWFRQEMVKLMETRVEDALLLMSDPVLSASQGDLSMSQEFRESGVVGGDPEHSNTMGSRSRMLAPAPSSPISAPSLLAAANGTNPRPRSTSPLESDGGPAVSGSAQWMMLAVPHAQTARFHELLDAYQALADTCVVTLHLELRVHAMYFADLAMREGTYYIEDPNSPANDLPLGSPAPATSGDDTMDPEPYMLQLNADLSVFEALCERTLSRRDGEFIFDGVALLLTHYLVANVRYLRRLNVAGVYRMVQSIRALHQHLLHTTLCHEIRLDHARRYYELFLLGADRMVEDIADHGATYTLDEYKNMLDLMFDVAAIPDKLASEDPAVASAAARAERAHRELVQRLGEWMRAAG</sequence>
<feature type="region of interest" description="Disordered" evidence="5">
    <location>
        <begin position="1037"/>
        <end position="1057"/>
    </location>
</feature>